<dbReference type="Proteomes" id="UP001057580">
    <property type="component" value="Chromosome"/>
</dbReference>
<evidence type="ECO:0000313" key="2">
    <source>
        <dbReference type="Proteomes" id="UP001057580"/>
    </source>
</evidence>
<dbReference type="InterPro" id="IPR041164">
    <property type="entry name" value="LDcluster4"/>
</dbReference>
<dbReference type="PANTHER" id="PTHR43393">
    <property type="entry name" value="CYTOKININ RIBOSIDE 5'-MONOPHOSPHATE PHOSPHORIBOHYDROLASE"/>
    <property type="match status" value="1"/>
</dbReference>
<dbReference type="GeneID" id="74944161"/>
<dbReference type="InterPro" id="IPR005268">
    <property type="entry name" value="CHP00725"/>
</dbReference>
<accession>A0A9E7UA39</accession>
<organism evidence="1 2">
    <name type="scientific">Salinirubellus salinus</name>
    <dbReference type="NCBI Taxonomy" id="1364945"/>
    <lineage>
        <taxon>Archaea</taxon>
        <taxon>Methanobacteriati</taxon>
        <taxon>Methanobacteriota</taxon>
        <taxon>Stenosarchaea group</taxon>
        <taxon>Halobacteria</taxon>
        <taxon>Halobacteriales</taxon>
        <taxon>Natronomonadaceae</taxon>
        <taxon>Salinirubellus</taxon>
    </lineage>
</organism>
<evidence type="ECO:0000313" key="1">
    <source>
        <dbReference type="EMBL" id="UWM53823.1"/>
    </source>
</evidence>
<dbReference type="Gene3D" id="3.40.50.450">
    <property type="match status" value="1"/>
</dbReference>
<dbReference type="SUPFAM" id="SSF102405">
    <property type="entry name" value="MCP/YpsA-like"/>
    <property type="match status" value="1"/>
</dbReference>
<keyword evidence="2" id="KW-1185">Reference proteome</keyword>
<protein>
    <submittedName>
        <fullName evidence="1">TIGR00725 family protein</fullName>
    </submittedName>
</protein>
<dbReference type="NCBIfam" id="TIGR00725">
    <property type="entry name" value="TIGR00725 family protein"/>
    <property type="match status" value="1"/>
</dbReference>
<gene>
    <name evidence="1" type="ORF">N0B31_17025</name>
</gene>
<sequence length="150" mass="15563">MRVSVIGGSTVDEATYETARDVGRLLAERGHTVVCGGYGGVMEAVCRGAREHDGETIGVLKGTDPAEGNEWITTPIATGMGDARNALVVLNGGACIAIDGAAGTLSELGMAFVYERRVAGLDTHDCSAFEGFRAVETPEAAVAYVERAVE</sequence>
<dbReference type="KEGG" id="ssai:N0B31_17025"/>
<reference evidence="1" key="1">
    <citation type="submission" date="2022-09" db="EMBL/GenBank/DDBJ databases">
        <title>Diverse halophilic archaea isolated from saline environments.</title>
        <authorList>
            <person name="Cui H.-L."/>
        </authorList>
    </citation>
    <scope>NUCLEOTIDE SEQUENCE</scope>
    <source>
        <strain evidence="1">ZS-35-S2</strain>
    </source>
</reference>
<dbReference type="AlphaFoldDB" id="A0A9E7UA39"/>
<dbReference type="Pfam" id="PF18306">
    <property type="entry name" value="LDcluster4"/>
    <property type="match status" value="1"/>
</dbReference>
<name>A0A9E7UA39_9EURY</name>
<dbReference type="EMBL" id="CP104003">
    <property type="protein sequence ID" value="UWM53823.1"/>
    <property type="molecule type" value="Genomic_DNA"/>
</dbReference>
<dbReference type="InterPro" id="IPR052341">
    <property type="entry name" value="LOG_family_nucleotidases"/>
</dbReference>
<proteinExistence type="predicted"/>
<dbReference type="PANTHER" id="PTHR43393:SF3">
    <property type="entry name" value="LYSINE DECARBOXYLASE-LIKE PROTEIN"/>
    <property type="match status" value="1"/>
</dbReference>
<dbReference type="RefSeq" id="WP_260592817.1">
    <property type="nucleotide sequence ID" value="NZ_CP104003.1"/>
</dbReference>
<dbReference type="GO" id="GO:0005829">
    <property type="term" value="C:cytosol"/>
    <property type="evidence" value="ECO:0007669"/>
    <property type="project" value="TreeGrafter"/>
</dbReference>